<accession>A0A0P6X4E0</accession>
<organism evidence="2 3">
    <name type="scientific">Leptolinea tardivitalis</name>
    <dbReference type="NCBI Taxonomy" id="229920"/>
    <lineage>
        <taxon>Bacteria</taxon>
        <taxon>Bacillati</taxon>
        <taxon>Chloroflexota</taxon>
        <taxon>Anaerolineae</taxon>
        <taxon>Anaerolineales</taxon>
        <taxon>Anaerolineaceae</taxon>
        <taxon>Leptolinea</taxon>
    </lineage>
</organism>
<keyword evidence="1" id="KW-0472">Membrane</keyword>
<feature type="transmembrane region" description="Helical" evidence="1">
    <location>
        <begin position="142"/>
        <end position="160"/>
    </location>
</feature>
<name>A0A0P6X4E0_9CHLR</name>
<evidence type="ECO:0000313" key="3">
    <source>
        <dbReference type="Proteomes" id="UP000050430"/>
    </source>
</evidence>
<keyword evidence="3" id="KW-1185">Reference proteome</keyword>
<evidence type="ECO:0000313" key="2">
    <source>
        <dbReference type="EMBL" id="KPL74756.1"/>
    </source>
</evidence>
<sequence length="194" mass="21637">MLQNISIIAVLLILVATTIEFVLNQWRWISIAWVFQVFSVFWLTTLSWSFAESAVKLIGGWIAIAIVSSVHPDSILEKENETMTSGFGFRFLVIAMIWLLAFSSSSLIQNLIPARVEILWGGMLLLGSGIIQVGFSRNIIRTIIGLITFISGFEVMYASIESSVLVSGVLAFLTIGLAWLTVYFHSTEEELRVE</sequence>
<protein>
    <submittedName>
        <fullName evidence="2">Uncharacterized protein</fullName>
    </submittedName>
</protein>
<dbReference type="STRING" id="229920.ADM99_01380"/>
<keyword evidence="1" id="KW-1133">Transmembrane helix</keyword>
<evidence type="ECO:0000256" key="1">
    <source>
        <dbReference type="SAM" id="Phobius"/>
    </source>
</evidence>
<dbReference type="RefSeq" id="WP_062423229.1">
    <property type="nucleotide sequence ID" value="NZ_BBYA01000014.1"/>
</dbReference>
<feature type="transmembrane region" description="Helical" evidence="1">
    <location>
        <begin position="88"/>
        <end position="112"/>
    </location>
</feature>
<dbReference type="Proteomes" id="UP000050430">
    <property type="component" value="Unassembled WGS sequence"/>
</dbReference>
<feature type="transmembrane region" description="Helical" evidence="1">
    <location>
        <begin position="166"/>
        <end position="184"/>
    </location>
</feature>
<dbReference type="EMBL" id="LGCK01000002">
    <property type="protein sequence ID" value="KPL74756.1"/>
    <property type="molecule type" value="Genomic_DNA"/>
</dbReference>
<dbReference type="AlphaFoldDB" id="A0A0P6X4E0"/>
<proteinExistence type="predicted"/>
<feature type="transmembrane region" description="Helical" evidence="1">
    <location>
        <begin position="118"/>
        <end position="135"/>
    </location>
</feature>
<gene>
    <name evidence="2" type="ORF">ADM99_01380</name>
</gene>
<feature type="transmembrane region" description="Helical" evidence="1">
    <location>
        <begin position="6"/>
        <end position="23"/>
    </location>
</feature>
<comment type="caution">
    <text evidence="2">The sequence shown here is derived from an EMBL/GenBank/DDBJ whole genome shotgun (WGS) entry which is preliminary data.</text>
</comment>
<reference evidence="2 3" key="1">
    <citation type="submission" date="2015-07" db="EMBL/GenBank/DDBJ databases">
        <title>Genome sequence of Leptolinea tardivitalis DSM 16556.</title>
        <authorList>
            <person name="Hemp J."/>
            <person name="Ward L.M."/>
            <person name="Pace L.A."/>
            <person name="Fischer W.W."/>
        </authorList>
    </citation>
    <scope>NUCLEOTIDE SEQUENCE [LARGE SCALE GENOMIC DNA]</scope>
    <source>
        <strain evidence="2 3">YMTK-2</strain>
    </source>
</reference>
<keyword evidence="1" id="KW-0812">Transmembrane</keyword>